<protein>
    <submittedName>
        <fullName evidence="1">(rape) hypothetical protein</fullName>
    </submittedName>
</protein>
<dbReference type="AlphaFoldDB" id="A0A816JT72"/>
<dbReference type="Proteomes" id="UP001295469">
    <property type="component" value="Chromosome C04"/>
</dbReference>
<evidence type="ECO:0000313" key="1">
    <source>
        <dbReference type="EMBL" id="CAF1859945.1"/>
    </source>
</evidence>
<gene>
    <name evidence="1" type="ORF">DARMORV10_C04P49660.1</name>
</gene>
<name>A0A816JT72_BRANA</name>
<feature type="non-terminal residue" evidence="1">
    <location>
        <position position="72"/>
    </location>
</feature>
<reference evidence="1" key="1">
    <citation type="submission" date="2021-01" db="EMBL/GenBank/DDBJ databases">
        <authorList>
            <consortium name="Genoscope - CEA"/>
            <person name="William W."/>
        </authorList>
    </citation>
    <scope>NUCLEOTIDE SEQUENCE</scope>
</reference>
<proteinExistence type="predicted"/>
<sequence>SPDSIKTYFNLIFNVIAPLFHISNIQSTSSSPIVTDGSSDYKSPISSDEQHRINQITKNSCCHPTSSFLIGA</sequence>
<organism evidence="1">
    <name type="scientific">Brassica napus</name>
    <name type="common">Rape</name>
    <dbReference type="NCBI Taxonomy" id="3708"/>
    <lineage>
        <taxon>Eukaryota</taxon>
        <taxon>Viridiplantae</taxon>
        <taxon>Streptophyta</taxon>
        <taxon>Embryophyta</taxon>
        <taxon>Tracheophyta</taxon>
        <taxon>Spermatophyta</taxon>
        <taxon>Magnoliopsida</taxon>
        <taxon>eudicotyledons</taxon>
        <taxon>Gunneridae</taxon>
        <taxon>Pentapetalae</taxon>
        <taxon>rosids</taxon>
        <taxon>malvids</taxon>
        <taxon>Brassicales</taxon>
        <taxon>Brassicaceae</taxon>
        <taxon>Brassiceae</taxon>
        <taxon>Brassica</taxon>
    </lineage>
</organism>
<dbReference type="EMBL" id="HG994368">
    <property type="protein sequence ID" value="CAF1859945.1"/>
    <property type="molecule type" value="Genomic_DNA"/>
</dbReference>
<accession>A0A816JT72</accession>